<name>A0A511D8F5_9PSEU</name>
<sequence>MSAPAHADLVVHGGTVVNAGGSGPATVVVSGGRIVAVQDPSLPLPPHERAIDATGSLVLPGGVDPHCHIGQRLGEYAALDDYESASIAALWGGTTTVIDFAIPDPGQRPIDAVTERRKLAEISRCDTALHGCVIDWDDTTPAQIAEMANTGVRTIKLFTTYKDVVMAGPDTVLEVLRTLHAQGGIAYVHAEANHVIEDAQALAVAAGEAAAGHMPRTRPELAEASAVSQVLATAEHVDAPVYFVHQTTAEAVDLVRAARRRGVRAYTETCPHYLYLDERTYSSEHPERFVCCPPLRAPETVAALRSRALVGDIDTLGSDHCCYSASQKTEHSHDVRVMPNGLPGVETRLAVTFTQLVVRGGMPVERFVGMFATNPARLNGLTGKGVVAAGHDADLVVVDPAARRSARTGDLHMATDYTPYEGEELAGWPSVVVSGGRVVLDADGFHDPGPVGRALEADAMPDHLIT</sequence>
<dbReference type="SUPFAM" id="SSF51338">
    <property type="entry name" value="Composite domain of metallo-dependent hydrolases"/>
    <property type="match status" value="1"/>
</dbReference>
<feature type="domain" description="Amidohydrolase-related" evidence="3">
    <location>
        <begin position="57"/>
        <end position="439"/>
    </location>
</feature>
<dbReference type="Gene3D" id="3.20.20.140">
    <property type="entry name" value="Metal-dependent hydrolases"/>
    <property type="match status" value="1"/>
</dbReference>
<dbReference type="Pfam" id="PF01979">
    <property type="entry name" value="Amidohydro_1"/>
    <property type="match status" value="1"/>
</dbReference>
<dbReference type="InterPro" id="IPR011059">
    <property type="entry name" value="Metal-dep_hydrolase_composite"/>
</dbReference>
<dbReference type="FunFam" id="3.20.20.140:FF:000174">
    <property type="entry name" value="Dihydropyrimidinase-related protein 2"/>
    <property type="match status" value="1"/>
</dbReference>
<dbReference type="Proteomes" id="UP000321685">
    <property type="component" value="Unassembled WGS sequence"/>
</dbReference>
<dbReference type="Gene3D" id="2.30.40.10">
    <property type="entry name" value="Urease, subunit C, domain 1"/>
    <property type="match status" value="1"/>
</dbReference>
<evidence type="ECO:0000313" key="5">
    <source>
        <dbReference type="Proteomes" id="UP000321685"/>
    </source>
</evidence>
<dbReference type="GO" id="GO:0016812">
    <property type="term" value="F:hydrolase activity, acting on carbon-nitrogen (but not peptide) bonds, in cyclic amides"/>
    <property type="evidence" value="ECO:0007669"/>
    <property type="project" value="TreeGrafter"/>
</dbReference>
<reference evidence="4 5" key="1">
    <citation type="submission" date="2019-07" db="EMBL/GenBank/DDBJ databases">
        <title>Whole genome shotgun sequence of Pseudonocardia sulfidoxydans NBRC 16205.</title>
        <authorList>
            <person name="Hosoyama A."/>
            <person name="Uohara A."/>
            <person name="Ohji S."/>
            <person name="Ichikawa N."/>
        </authorList>
    </citation>
    <scope>NUCLEOTIDE SEQUENCE [LARGE SCALE GENOMIC DNA]</scope>
    <source>
        <strain evidence="4 5">NBRC 16205</strain>
    </source>
</reference>
<organism evidence="4 5">
    <name type="scientific">Pseudonocardia sulfidoxydans NBRC 16205</name>
    <dbReference type="NCBI Taxonomy" id="1223511"/>
    <lineage>
        <taxon>Bacteria</taxon>
        <taxon>Bacillati</taxon>
        <taxon>Actinomycetota</taxon>
        <taxon>Actinomycetes</taxon>
        <taxon>Pseudonocardiales</taxon>
        <taxon>Pseudonocardiaceae</taxon>
        <taxon>Pseudonocardia</taxon>
    </lineage>
</organism>
<keyword evidence="5" id="KW-1185">Reference proteome</keyword>
<dbReference type="SUPFAM" id="SSF51556">
    <property type="entry name" value="Metallo-dependent hydrolases"/>
    <property type="match status" value="1"/>
</dbReference>
<dbReference type="PANTHER" id="PTHR11647:SF1">
    <property type="entry name" value="COLLAPSIN RESPONSE MEDIATOR PROTEIN"/>
    <property type="match status" value="1"/>
</dbReference>
<evidence type="ECO:0000256" key="2">
    <source>
        <dbReference type="ARBA" id="ARBA00008829"/>
    </source>
</evidence>
<comment type="cofactor">
    <cofactor evidence="1">
        <name>Zn(2+)</name>
        <dbReference type="ChEBI" id="CHEBI:29105"/>
    </cofactor>
</comment>
<dbReference type="OrthoDB" id="9775759at2"/>
<evidence type="ECO:0000259" key="3">
    <source>
        <dbReference type="Pfam" id="PF01979"/>
    </source>
</evidence>
<proteinExistence type="inferred from homology"/>
<dbReference type="AlphaFoldDB" id="A0A511D8F5"/>
<evidence type="ECO:0000313" key="4">
    <source>
        <dbReference type="EMBL" id="GEL21066.1"/>
    </source>
</evidence>
<accession>A0A511D8F5</accession>
<dbReference type="GO" id="GO:0005829">
    <property type="term" value="C:cytosol"/>
    <property type="evidence" value="ECO:0007669"/>
    <property type="project" value="TreeGrafter"/>
</dbReference>
<comment type="caution">
    <text evidence="4">The sequence shown here is derived from an EMBL/GenBank/DDBJ whole genome shotgun (WGS) entry which is preliminary data.</text>
</comment>
<evidence type="ECO:0000256" key="1">
    <source>
        <dbReference type="ARBA" id="ARBA00001947"/>
    </source>
</evidence>
<gene>
    <name evidence="4" type="primary">hydA</name>
    <name evidence="4" type="ORF">PSU4_00200</name>
</gene>
<comment type="similarity">
    <text evidence="2">Belongs to the metallo-dependent hydrolases superfamily. Hydantoinase/dihydropyrimidinase family.</text>
</comment>
<dbReference type="InterPro" id="IPR050378">
    <property type="entry name" value="Metallo-dep_Hydrolases_sf"/>
</dbReference>
<protein>
    <submittedName>
        <fullName evidence="4">Dihydropyrimidinase</fullName>
    </submittedName>
</protein>
<dbReference type="EMBL" id="BJVJ01000001">
    <property type="protein sequence ID" value="GEL21066.1"/>
    <property type="molecule type" value="Genomic_DNA"/>
</dbReference>
<dbReference type="PANTHER" id="PTHR11647">
    <property type="entry name" value="HYDRANTOINASE/DIHYDROPYRIMIDINASE FAMILY MEMBER"/>
    <property type="match status" value="1"/>
</dbReference>
<dbReference type="InterPro" id="IPR006680">
    <property type="entry name" value="Amidohydro-rel"/>
</dbReference>
<dbReference type="RefSeq" id="WP_147101253.1">
    <property type="nucleotide sequence ID" value="NZ_BJVJ01000001.1"/>
</dbReference>
<dbReference type="InterPro" id="IPR032466">
    <property type="entry name" value="Metal_Hydrolase"/>
</dbReference>